<protein>
    <submittedName>
        <fullName evidence="1">Uncharacterized protein</fullName>
    </submittedName>
</protein>
<dbReference type="EMBL" id="VSSQ01007538">
    <property type="protein sequence ID" value="MPM36221.1"/>
    <property type="molecule type" value="Genomic_DNA"/>
</dbReference>
<accession>A0A644Z8A1</accession>
<name>A0A644Z8A1_9ZZZZ</name>
<proteinExistence type="predicted"/>
<sequence>MAVTAVLHILHFSFALADRFDYRTHVLFRGIDLNAFKRFASYAINFSDDNFWTGYLQFIAFTTHVFNQDGQVQLATSGNNPSIRGVCRIDTQRYISMQLFHQTFFDFAGSDPFTFAACERRVVCKESHLQCRLIDMQNRQSFTMVSRRHRFPNKDIFHTGNGNQIASFSFFDFDAVQTEVTKQFCNSEIFEGAVQFKQRYLVPNFDCSAEYATDTDTANKVTVVQQSYLELQWFS</sequence>
<evidence type="ECO:0000313" key="1">
    <source>
        <dbReference type="EMBL" id="MPM36221.1"/>
    </source>
</evidence>
<gene>
    <name evidence="1" type="ORF">SDC9_82816</name>
</gene>
<organism evidence="1">
    <name type="scientific">bioreactor metagenome</name>
    <dbReference type="NCBI Taxonomy" id="1076179"/>
    <lineage>
        <taxon>unclassified sequences</taxon>
        <taxon>metagenomes</taxon>
        <taxon>ecological metagenomes</taxon>
    </lineage>
</organism>
<comment type="caution">
    <text evidence="1">The sequence shown here is derived from an EMBL/GenBank/DDBJ whole genome shotgun (WGS) entry which is preliminary data.</text>
</comment>
<dbReference type="AlphaFoldDB" id="A0A644Z8A1"/>
<reference evidence="1" key="1">
    <citation type="submission" date="2019-08" db="EMBL/GenBank/DDBJ databases">
        <authorList>
            <person name="Kucharzyk K."/>
            <person name="Murdoch R.W."/>
            <person name="Higgins S."/>
            <person name="Loffler F."/>
        </authorList>
    </citation>
    <scope>NUCLEOTIDE SEQUENCE</scope>
</reference>